<name>A0A5C6G7A2_METRR</name>
<reference evidence="3" key="1">
    <citation type="submission" date="2018-12" db="EMBL/GenBank/DDBJ databases">
        <title>The complete genome of Metarhizium rileyi, a key fungal pathogen of Lepidoptera.</title>
        <authorList>
            <person name="Binneck E."/>
            <person name="Lastra C.C.L."/>
            <person name="Sosa-Gomez D.R."/>
        </authorList>
    </citation>
    <scope>NUCLEOTIDE SEQUENCE [LARGE SCALE GENOMIC DNA]</scope>
    <source>
        <strain evidence="3">Cep018-CH2</strain>
    </source>
</reference>
<gene>
    <name evidence="2" type="ORF">ED733_002410</name>
</gene>
<feature type="region of interest" description="Disordered" evidence="1">
    <location>
        <begin position="606"/>
        <end position="637"/>
    </location>
</feature>
<evidence type="ECO:0008006" key="4">
    <source>
        <dbReference type="Google" id="ProtNLM"/>
    </source>
</evidence>
<dbReference type="Proteomes" id="UP000317257">
    <property type="component" value="Unassembled WGS sequence"/>
</dbReference>
<dbReference type="InterPro" id="IPR032675">
    <property type="entry name" value="LRR_dom_sf"/>
</dbReference>
<dbReference type="Gene3D" id="3.80.10.10">
    <property type="entry name" value="Ribonuclease Inhibitor"/>
    <property type="match status" value="1"/>
</dbReference>
<sequence>MRLLFRKKGKKRDGPTSPLPAEFRPLAALDSLRSPPSRFSARILATLPSTILKRIFTFVCPHAIDESYESCEESAKDEGCMLCDVRDLSHCTQVNRAWRPTAIQVLYHSVQIEPVHYCRLEAYLAEQRKKTSSRFNKNGIPQDPALARLRLLRRTVRDDPTRIGKMVRFLKTPYTIRESCHVELAQTIAVLPNLKYVDLPEGMFRDDPAYTTLRLEVQARCPNIRKMTYMSGSEHSFATLASGQIWTHLEVLELNRLNVEPSILRAVLSRLPNLHALKVSETYSLSDEVLAADENMPSLPVLEELILKDTPSLTSVGIVDYLSFLETQQALKVLTLKDTGVQLWKLQDILEMAPSLETLAVQSKVSEQFPSHAPVPRLAHKRLRTLRFEISATESAGPFATKGYYSHLSNSVLAGSLPKLSRLYVLDENFPAQLQNLPPPMANFTGGRVRPLSSLPAQVAPSVRVSPPNTLSPLSSPSRQGFGNMASPTRTNFGHLASPTRPNFSNAANPNRFSSNNPFAQAAAISPPTQTLEIYTKSDEFGQWSFARVDSFMRSAAPRRPTSSYGLGADVTGQGWNRDEARRSVMIPSGTGAFLPLMGEEDMGVFGSGSVPVPGGADQVRPRSSAGDPRRSRGMWK</sequence>
<evidence type="ECO:0000313" key="2">
    <source>
        <dbReference type="EMBL" id="TWU73755.1"/>
    </source>
</evidence>
<evidence type="ECO:0000313" key="3">
    <source>
        <dbReference type="Proteomes" id="UP000317257"/>
    </source>
</evidence>
<proteinExistence type="predicted"/>
<dbReference type="SUPFAM" id="SSF52047">
    <property type="entry name" value="RNI-like"/>
    <property type="match status" value="1"/>
</dbReference>
<feature type="compositionally biased region" description="Basic residues" evidence="1">
    <location>
        <begin position="1"/>
        <end position="11"/>
    </location>
</feature>
<organism evidence="2 3">
    <name type="scientific">Metarhizium rileyi (strain RCEF 4871)</name>
    <name type="common">Nomuraea rileyi</name>
    <dbReference type="NCBI Taxonomy" id="1649241"/>
    <lineage>
        <taxon>Eukaryota</taxon>
        <taxon>Fungi</taxon>
        <taxon>Dikarya</taxon>
        <taxon>Ascomycota</taxon>
        <taxon>Pezizomycotina</taxon>
        <taxon>Sordariomycetes</taxon>
        <taxon>Hypocreomycetidae</taxon>
        <taxon>Hypocreales</taxon>
        <taxon>Clavicipitaceae</taxon>
        <taxon>Metarhizium</taxon>
    </lineage>
</organism>
<dbReference type="EMBL" id="SBHS01000015">
    <property type="protein sequence ID" value="TWU73755.1"/>
    <property type="molecule type" value="Genomic_DNA"/>
</dbReference>
<protein>
    <recommendedName>
        <fullName evidence="4">F-box domain protein</fullName>
    </recommendedName>
</protein>
<feature type="compositionally biased region" description="Low complexity" evidence="1">
    <location>
        <begin position="606"/>
        <end position="616"/>
    </location>
</feature>
<dbReference type="AlphaFoldDB" id="A0A5C6G7A2"/>
<comment type="caution">
    <text evidence="2">The sequence shown here is derived from an EMBL/GenBank/DDBJ whole genome shotgun (WGS) entry which is preliminary data.</text>
</comment>
<feature type="region of interest" description="Disordered" evidence="1">
    <location>
        <begin position="1"/>
        <end position="20"/>
    </location>
</feature>
<feature type="region of interest" description="Disordered" evidence="1">
    <location>
        <begin position="461"/>
        <end position="481"/>
    </location>
</feature>
<evidence type="ECO:0000256" key="1">
    <source>
        <dbReference type="SAM" id="MobiDB-lite"/>
    </source>
</evidence>
<feature type="compositionally biased region" description="Low complexity" evidence="1">
    <location>
        <begin position="466"/>
        <end position="478"/>
    </location>
</feature>
<accession>A0A5C6G7A2</accession>